<sequence length="584" mass="66478">MGDERTPLALYLNTHSTGRLAFLCCMLLCLCRLTTCKTMCPSGCSCHDDTLRVTCIDANLEVVPIQFNPYIEYIDLCNNRIHSVDYTIQNYHKLKHLDLSRNKIHSLRPHNFELQERLTVLNISYNHITSLSKSTFKGLKSLQVLDISNNRIEVIHSGAFKETSDLMVLDLSYNKIMSFIDDHIFNNLRKIRIVSLQGNQILEVPSEIFNHIPSSSLEVVRLQENLIEELHERSFSSSVFSCLKTLNLASNVIRTIHRSTFSGLHSLVYLDLSDNNLTFIPTEQLSKLSQLTELDLSTNMVHEIKPVAFRSLFHLKVLRLSYMQYLSKIDSRAFVDNIRLETVIMDNNPNLKSIPTRIFHGNHHLLHVSVRGNSLSTLDSSHFPLDRLKSLDLSSNPLICNCSLLWLWDLVQQEFRKSFSTVNPVNETFLLPEESQRLRLHLRNLKCDEPETLTNVLLLDVPESNVRCETTWLTVAIVTGFVLTLFVITCILLLLINNDVSVLNCKKSKDTLESTVGESRHLASNIHGNNGPPPILMLMPGKDSTHADIADLSYLEPWVPVKTLDMERLSVGSNARKSPHIVYV</sequence>
<dbReference type="EMBL" id="GEDC01001772">
    <property type="protein sequence ID" value="JAS35526.1"/>
    <property type="molecule type" value="Transcribed_RNA"/>
</dbReference>
<feature type="signal peptide" evidence="6">
    <location>
        <begin position="1"/>
        <end position="36"/>
    </location>
</feature>
<keyword evidence="3" id="KW-0677">Repeat</keyword>
<dbReference type="AlphaFoldDB" id="A0A1B6DPN9"/>
<dbReference type="SMART" id="SM00365">
    <property type="entry name" value="LRR_SD22"/>
    <property type="match status" value="6"/>
</dbReference>
<feature type="domain" description="LRRCT" evidence="7">
    <location>
        <begin position="396"/>
        <end position="469"/>
    </location>
</feature>
<dbReference type="FunFam" id="3.80.10.10:FF:000770">
    <property type="entry name" value="Uncharacterized protein"/>
    <property type="match status" value="1"/>
</dbReference>
<evidence type="ECO:0000256" key="3">
    <source>
        <dbReference type="ARBA" id="ARBA00022737"/>
    </source>
</evidence>
<dbReference type="InterPro" id="IPR000483">
    <property type="entry name" value="Cys-rich_flank_reg_C"/>
</dbReference>
<keyword evidence="5" id="KW-1133">Transmembrane helix</keyword>
<dbReference type="SUPFAM" id="SSF52058">
    <property type="entry name" value="L domain-like"/>
    <property type="match status" value="1"/>
</dbReference>
<dbReference type="InterPro" id="IPR032675">
    <property type="entry name" value="LRR_dom_sf"/>
</dbReference>
<gene>
    <name evidence="8" type="ORF">g.26520</name>
    <name evidence="9" type="ORF">g.26521</name>
</gene>
<evidence type="ECO:0000256" key="1">
    <source>
        <dbReference type="ARBA" id="ARBA00022614"/>
    </source>
</evidence>
<dbReference type="PANTHER" id="PTHR24373">
    <property type="entry name" value="SLIT RELATED LEUCINE-RICH REPEAT NEURONAL PROTEIN"/>
    <property type="match status" value="1"/>
</dbReference>
<organism evidence="8">
    <name type="scientific">Clastoptera arizonana</name>
    <name type="common">Arizona spittle bug</name>
    <dbReference type="NCBI Taxonomy" id="38151"/>
    <lineage>
        <taxon>Eukaryota</taxon>
        <taxon>Metazoa</taxon>
        <taxon>Ecdysozoa</taxon>
        <taxon>Arthropoda</taxon>
        <taxon>Hexapoda</taxon>
        <taxon>Insecta</taxon>
        <taxon>Pterygota</taxon>
        <taxon>Neoptera</taxon>
        <taxon>Paraneoptera</taxon>
        <taxon>Hemiptera</taxon>
        <taxon>Auchenorrhyncha</taxon>
        <taxon>Cercopoidea</taxon>
        <taxon>Clastopteridae</taxon>
        <taxon>Clastoptera</taxon>
    </lineage>
</organism>
<keyword evidence="5" id="KW-0812">Transmembrane</keyword>
<keyword evidence="1" id="KW-0433">Leucine-rich repeat</keyword>
<feature type="chain" id="PRO_5008581418" description="LRRCT domain-containing protein" evidence="6">
    <location>
        <begin position="37"/>
        <end position="584"/>
    </location>
</feature>
<accession>A0A1B6DPN9</accession>
<dbReference type="SMART" id="SM00082">
    <property type="entry name" value="LRRCT"/>
    <property type="match status" value="1"/>
</dbReference>
<name>A0A1B6DPN9_9HEMI</name>
<dbReference type="PRINTS" id="PR00019">
    <property type="entry name" value="LEURICHRPT"/>
</dbReference>
<dbReference type="GO" id="GO:0005615">
    <property type="term" value="C:extracellular space"/>
    <property type="evidence" value="ECO:0007669"/>
    <property type="project" value="TreeGrafter"/>
</dbReference>
<keyword evidence="2 6" id="KW-0732">Signal</keyword>
<evidence type="ECO:0000313" key="8">
    <source>
        <dbReference type="EMBL" id="JAS27627.1"/>
    </source>
</evidence>
<dbReference type="SMART" id="SM00369">
    <property type="entry name" value="LRR_TYP"/>
    <property type="match status" value="9"/>
</dbReference>
<evidence type="ECO:0000256" key="4">
    <source>
        <dbReference type="ARBA" id="ARBA00023180"/>
    </source>
</evidence>
<dbReference type="GO" id="GO:0031012">
    <property type="term" value="C:extracellular matrix"/>
    <property type="evidence" value="ECO:0007669"/>
    <property type="project" value="TreeGrafter"/>
</dbReference>
<dbReference type="Gene3D" id="3.80.10.10">
    <property type="entry name" value="Ribonuclease Inhibitor"/>
    <property type="match status" value="2"/>
</dbReference>
<keyword evidence="4" id="KW-0325">Glycoprotein</keyword>
<dbReference type="InterPro" id="IPR050328">
    <property type="entry name" value="Dev_Immune_Receptor"/>
</dbReference>
<dbReference type="PROSITE" id="PS51450">
    <property type="entry name" value="LRR"/>
    <property type="match status" value="4"/>
</dbReference>
<evidence type="ECO:0000313" key="9">
    <source>
        <dbReference type="EMBL" id="JAS35526.1"/>
    </source>
</evidence>
<dbReference type="Pfam" id="PF00560">
    <property type="entry name" value="LRR_1"/>
    <property type="match status" value="1"/>
</dbReference>
<dbReference type="Pfam" id="PF13855">
    <property type="entry name" value="LRR_8"/>
    <property type="match status" value="3"/>
</dbReference>
<evidence type="ECO:0000256" key="6">
    <source>
        <dbReference type="SAM" id="SignalP"/>
    </source>
</evidence>
<dbReference type="PANTHER" id="PTHR24373:SF370">
    <property type="entry name" value="FISH-LIPS, ISOFORM E"/>
    <property type="match status" value="1"/>
</dbReference>
<evidence type="ECO:0000256" key="5">
    <source>
        <dbReference type="SAM" id="Phobius"/>
    </source>
</evidence>
<feature type="transmembrane region" description="Helical" evidence="5">
    <location>
        <begin position="472"/>
        <end position="496"/>
    </location>
</feature>
<protein>
    <recommendedName>
        <fullName evidence="7">LRRCT domain-containing protein</fullName>
    </recommendedName>
</protein>
<proteinExistence type="predicted"/>
<evidence type="ECO:0000259" key="7">
    <source>
        <dbReference type="SMART" id="SM00082"/>
    </source>
</evidence>
<reference evidence="8" key="1">
    <citation type="submission" date="2015-12" db="EMBL/GenBank/DDBJ databases">
        <title>De novo transcriptome assembly of four potential Pierce s Disease insect vectors from Arizona vineyards.</title>
        <authorList>
            <person name="Tassone E.E."/>
        </authorList>
    </citation>
    <scope>NUCLEOTIDE SEQUENCE</scope>
</reference>
<dbReference type="InterPro" id="IPR001611">
    <property type="entry name" value="Leu-rich_rpt"/>
</dbReference>
<keyword evidence="5" id="KW-0472">Membrane</keyword>
<dbReference type="InterPro" id="IPR003591">
    <property type="entry name" value="Leu-rich_rpt_typical-subtyp"/>
</dbReference>
<evidence type="ECO:0000256" key="2">
    <source>
        <dbReference type="ARBA" id="ARBA00022729"/>
    </source>
</evidence>
<dbReference type="EMBL" id="GEDC01009671">
    <property type="protein sequence ID" value="JAS27627.1"/>
    <property type="molecule type" value="Transcribed_RNA"/>
</dbReference>